<dbReference type="Proteomes" id="UP000807306">
    <property type="component" value="Unassembled WGS sequence"/>
</dbReference>
<dbReference type="GO" id="GO:0016787">
    <property type="term" value="F:hydrolase activity"/>
    <property type="evidence" value="ECO:0007669"/>
    <property type="project" value="UniProtKB-KW"/>
</dbReference>
<dbReference type="EMBL" id="MU157931">
    <property type="protein sequence ID" value="KAF9522885.1"/>
    <property type="molecule type" value="Genomic_DNA"/>
</dbReference>
<sequence length="262" mass="29284">MPHNVLLFGETGSGKSSVVNMLAGREVARTSSGAAGCTFRSEPFGINIGGTNFVVHDTAGLDEGDQGRVPKSTAIVQLYSLMKRLDDGVSLLIFVMKAPRIKDSYAKNWALFNDVICRSKVPISIVVTGLEQEDDMDSWWNSNQDHFRRNGMYPVARACITAIKGKLRRSGTYVLQEEYDESRDKVQKLIKSSYLEHPWKMELIQWYSEVIYATTVTTGWCGRTSEKKDYVRTIEGAVDTMKSKCGMSEEEANKLAGMLEKV</sequence>
<protein>
    <submittedName>
        <fullName evidence="2">P-loop containing nucleoside triphosphate hydrolase protein</fullName>
    </submittedName>
</protein>
<accession>A0A9P6E5I4</accession>
<dbReference type="AlphaFoldDB" id="A0A9P6E5I4"/>
<reference evidence="2" key="1">
    <citation type="submission" date="2020-11" db="EMBL/GenBank/DDBJ databases">
        <authorList>
            <consortium name="DOE Joint Genome Institute"/>
            <person name="Ahrendt S."/>
            <person name="Riley R."/>
            <person name="Andreopoulos W."/>
            <person name="Labutti K."/>
            <person name="Pangilinan J."/>
            <person name="Ruiz-Duenas F.J."/>
            <person name="Barrasa J.M."/>
            <person name="Sanchez-Garcia M."/>
            <person name="Camarero S."/>
            <person name="Miyauchi S."/>
            <person name="Serrano A."/>
            <person name="Linde D."/>
            <person name="Babiker R."/>
            <person name="Drula E."/>
            <person name="Ayuso-Fernandez I."/>
            <person name="Pacheco R."/>
            <person name="Padilla G."/>
            <person name="Ferreira P."/>
            <person name="Barriuso J."/>
            <person name="Kellner H."/>
            <person name="Castanera R."/>
            <person name="Alfaro M."/>
            <person name="Ramirez L."/>
            <person name="Pisabarro A.G."/>
            <person name="Kuo A."/>
            <person name="Tritt A."/>
            <person name="Lipzen A."/>
            <person name="He G."/>
            <person name="Yan M."/>
            <person name="Ng V."/>
            <person name="Cullen D."/>
            <person name="Martin F."/>
            <person name="Rosso M.-N."/>
            <person name="Henrissat B."/>
            <person name="Hibbett D."/>
            <person name="Martinez A.T."/>
            <person name="Grigoriev I.V."/>
        </authorList>
    </citation>
    <scope>NUCLEOTIDE SEQUENCE</scope>
    <source>
        <strain evidence="2">CBS 506.95</strain>
    </source>
</reference>
<proteinExistence type="predicted"/>
<dbReference type="Gene3D" id="3.40.50.300">
    <property type="entry name" value="P-loop containing nucleotide triphosphate hydrolases"/>
    <property type="match status" value="1"/>
</dbReference>
<evidence type="ECO:0000313" key="3">
    <source>
        <dbReference type="Proteomes" id="UP000807306"/>
    </source>
</evidence>
<dbReference type="InterPro" id="IPR025662">
    <property type="entry name" value="Sigma_54_int_dom_ATP-bd_1"/>
</dbReference>
<dbReference type="GO" id="GO:0005525">
    <property type="term" value="F:GTP binding"/>
    <property type="evidence" value="ECO:0007669"/>
    <property type="project" value="InterPro"/>
</dbReference>
<dbReference type="PROSITE" id="PS00675">
    <property type="entry name" value="SIGMA54_INTERACT_1"/>
    <property type="match status" value="1"/>
</dbReference>
<dbReference type="InterPro" id="IPR006073">
    <property type="entry name" value="GTP-bd"/>
</dbReference>
<dbReference type="SUPFAM" id="SSF52540">
    <property type="entry name" value="P-loop containing nucleoside triphosphate hydrolases"/>
    <property type="match status" value="1"/>
</dbReference>
<keyword evidence="2" id="KW-0378">Hydrolase</keyword>
<evidence type="ECO:0000259" key="1">
    <source>
        <dbReference type="Pfam" id="PF01926"/>
    </source>
</evidence>
<keyword evidence="3" id="KW-1185">Reference proteome</keyword>
<feature type="domain" description="G" evidence="1">
    <location>
        <begin position="5"/>
        <end position="124"/>
    </location>
</feature>
<gene>
    <name evidence="2" type="ORF">CPB83DRAFT_73209</name>
</gene>
<dbReference type="OrthoDB" id="8954335at2759"/>
<comment type="caution">
    <text evidence="2">The sequence shown here is derived from an EMBL/GenBank/DDBJ whole genome shotgun (WGS) entry which is preliminary data.</text>
</comment>
<dbReference type="Pfam" id="PF01926">
    <property type="entry name" value="MMR_HSR1"/>
    <property type="match status" value="1"/>
</dbReference>
<evidence type="ECO:0000313" key="2">
    <source>
        <dbReference type="EMBL" id="KAF9522885.1"/>
    </source>
</evidence>
<dbReference type="InterPro" id="IPR027417">
    <property type="entry name" value="P-loop_NTPase"/>
</dbReference>
<organism evidence="2 3">
    <name type="scientific">Crepidotus variabilis</name>
    <dbReference type="NCBI Taxonomy" id="179855"/>
    <lineage>
        <taxon>Eukaryota</taxon>
        <taxon>Fungi</taxon>
        <taxon>Dikarya</taxon>
        <taxon>Basidiomycota</taxon>
        <taxon>Agaricomycotina</taxon>
        <taxon>Agaricomycetes</taxon>
        <taxon>Agaricomycetidae</taxon>
        <taxon>Agaricales</taxon>
        <taxon>Agaricineae</taxon>
        <taxon>Crepidotaceae</taxon>
        <taxon>Crepidotus</taxon>
    </lineage>
</organism>
<dbReference type="CDD" id="cd00882">
    <property type="entry name" value="Ras_like_GTPase"/>
    <property type="match status" value="1"/>
</dbReference>
<name>A0A9P6E5I4_9AGAR</name>